<keyword evidence="2" id="KW-0238">DNA-binding</keyword>
<proteinExistence type="predicted"/>
<dbReference type="Pfam" id="PF00196">
    <property type="entry name" value="GerE"/>
    <property type="match status" value="1"/>
</dbReference>
<organism evidence="5 6">
    <name type="scientific">Ideonella oryzae</name>
    <dbReference type="NCBI Taxonomy" id="2937441"/>
    <lineage>
        <taxon>Bacteria</taxon>
        <taxon>Pseudomonadati</taxon>
        <taxon>Pseudomonadota</taxon>
        <taxon>Betaproteobacteria</taxon>
        <taxon>Burkholderiales</taxon>
        <taxon>Sphaerotilaceae</taxon>
        <taxon>Ideonella</taxon>
    </lineage>
</organism>
<dbReference type="Gene3D" id="3.40.50.2300">
    <property type="match status" value="1"/>
</dbReference>
<evidence type="ECO:0000313" key="6">
    <source>
        <dbReference type="Proteomes" id="UP001204851"/>
    </source>
</evidence>
<dbReference type="InterPro" id="IPR016032">
    <property type="entry name" value="Sig_transdc_resp-reg_C-effctor"/>
</dbReference>
<dbReference type="InterPro" id="IPR000792">
    <property type="entry name" value="Tscrpt_reg_LuxR_C"/>
</dbReference>
<dbReference type="EMBL" id="JAMXMC010000009">
    <property type="protein sequence ID" value="MCO5978292.1"/>
    <property type="molecule type" value="Genomic_DNA"/>
</dbReference>
<keyword evidence="3" id="KW-0804">Transcription</keyword>
<dbReference type="Proteomes" id="UP001204851">
    <property type="component" value="Unassembled WGS sequence"/>
</dbReference>
<dbReference type="SMART" id="SM00421">
    <property type="entry name" value="HTH_LUXR"/>
    <property type="match status" value="1"/>
</dbReference>
<dbReference type="SUPFAM" id="SSF46894">
    <property type="entry name" value="C-terminal effector domain of the bipartite response regulators"/>
    <property type="match status" value="1"/>
</dbReference>
<dbReference type="PANTHER" id="PTHR43214">
    <property type="entry name" value="TWO-COMPONENT RESPONSE REGULATOR"/>
    <property type="match status" value="1"/>
</dbReference>
<name>A0ABT1BRX6_9BURK</name>
<evidence type="ECO:0000256" key="2">
    <source>
        <dbReference type="ARBA" id="ARBA00023125"/>
    </source>
</evidence>
<dbReference type="InterPro" id="IPR039420">
    <property type="entry name" value="WalR-like"/>
</dbReference>
<accession>A0ABT1BRX6</accession>
<sequence>MERPPPQALVSHASPLLSAGIAAAVTPCCEVVACARTELGSVLARQRFALVISGHAEALEWLSQAQGLRWLVVGEADHRGDAVRQALAAGALGYLDMQCSVEELQRAAMAVAAGRRYLCSRAASVVADTLGQVPLTPREREVLCLLCQGLDNKSIALRLDLACGTVKTHVKALLQKLGARSRTQAVAEAHRLGLIDMRCGASAAQRAPRPTGLADGVRPSA</sequence>
<evidence type="ECO:0000256" key="3">
    <source>
        <dbReference type="ARBA" id="ARBA00023163"/>
    </source>
</evidence>
<keyword evidence="1" id="KW-0805">Transcription regulation</keyword>
<evidence type="ECO:0000256" key="1">
    <source>
        <dbReference type="ARBA" id="ARBA00023015"/>
    </source>
</evidence>
<dbReference type="RefSeq" id="WP_252770895.1">
    <property type="nucleotide sequence ID" value="NZ_JAMXMC010000009.1"/>
</dbReference>
<protein>
    <submittedName>
        <fullName evidence="5">Response regulator transcription factor</fullName>
    </submittedName>
</protein>
<evidence type="ECO:0000313" key="5">
    <source>
        <dbReference type="EMBL" id="MCO5978292.1"/>
    </source>
</evidence>
<reference evidence="5 6" key="1">
    <citation type="submission" date="2022-06" db="EMBL/GenBank/DDBJ databases">
        <title>Ideonella sp. NS12-5 Genome sequencing and assembly.</title>
        <authorList>
            <person name="Jung Y."/>
        </authorList>
    </citation>
    <scope>NUCLEOTIDE SEQUENCE [LARGE SCALE GENOMIC DNA]</scope>
    <source>
        <strain evidence="5 6">NS12-5</strain>
    </source>
</reference>
<dbReference type="PROSITE" id="PS00622">
    <property type="entry name" value="HTH_LUXR_1"/>
    <property type="match status" value="1"/>
</dbReference>
<keyword evidence="6" id="KW-1185">Reference proteome</keyword>
<dbReference type="PANTHER" id="PTHR43214:SF41">
    <property type="entry name" value="NITRATE_NITRITE RESPONSE REGULATOR PROTEIN NARP"/>
    <property type="match status" value="1"/>
</dbReference>
<dbReference type="CDD" id="cd06170">
    <property type="entry name" value="LuxR_C_like"/>
    <property type="match status" value="1"/>
</dbReference>
<feature type="domain" description="HTH luxR-type" evidence="4">
    <location>
        <begin position="128"/>
        <end position="193"/>
    </location>
</feature>
<dbReference type="PRINTS" id="PR00038">
    <property type="entry name" value="HTHLUXR"/>
</dbReference>
<gene>
    <name evidence="5" type="ORF">M0L44_16455</name>
</gene>
<evidence type="ECO:0000259" key="4">
    <source>
        <dbReference type="PROSITE" id="PS50043"/>
    </source>
</evidence>
<comment type="caution">
    <text evidence="5">The sequence shown here is derived from an EMBL/GenBank/DDBJ whole genome shotgun (WGS) entry which is preliminary data.</text>
</comment>
<dbReference type="PROSITE" id="PS50043">
    <property type="entry name" value="HTH_LUXR_2"/>
    <property type="match status" value="1"/>
</dbReference>